<reference evidence="1 2" key="1">
    <citation type="submission" date="2016-10" db="EMBL/GenBank/DDBJ databases">
        <authorList>
            <person name="de Groot N.N."/>
        </authorList>
    </citation>
    <scope>NUCLEOTIDE SEQUENCE [LARGE SCALE GENOMIC DNA]</scope>
    <source>
        <strain evidence="1 2">IPL20</strain>
    </source>
</reference>
<evidence type="ECO:0000313" key="2">
    <source>
        <dbReference type="Proteomes" id="UP000199074"/>
    </source>
</evidence>
<dbReference type="STRING" id="429728.SAMN05216456_3247"/>
<dbReference type="OrthoDB" id="9792392at2"/>
<dbReference type="Gene3D" id="3.30.70.100">
    <property type="match status" value="1"/>
</dbReference>
<sequence>MTYVEGFVAAVPKANKELYLEHAYEASKLFCEWGALRVVENWGDDIQRGEVNDFFTAVHAKDDEVVVFSWIEYPDRETRDRVVKRMMDDPAMESVPQMPFDGKRMIFGGFTNLFVVE</sequence>
<dbReference type="InterPro" id="IPR009874">
    <property type="entry name" value="DUF1428"/>
</dbReference>
<evidence type="ECO:0000313" key="1">
    <source>
        <dbReference type="EMBL" id="SFV38076.1"/>
    </source>
</evidence>
<dbReference type="Proteomes" id="UP000199074">
    <property type="component" value="Unassembled WGS sequence"/>
</dbReference>
<dbReference type="Pfam" id="PF07237">
    <property type="entry name" value="DUF1428"/>
    <property type="match status" value="1"/>
</dbReference>
<protein>
    <submittedName>
        <fullName evidence="1">Uncharacterized conserved protein YbaA, DUF1428 family</fullName>
    </submittedName>
</protein>
<gene>
    <name evidence="1" type="ORF">SAMN05216456_3247</name>
</gene>
<dbReference type="SUPFAM" id="SSF54909">
    <property type="entry name" value="Dimeric alpha+beta barrel"/>
    <property type="match status" value="1"/>
</dbReference>
<name>A0A1I7NTT2_9HYPH</name>
<keyword evidence="2" id="KW-1185">Reference proteome</keyword>
<proteinExistence type="predicted"/>
<dbReference type="AlphaFoldDB" id="A0A1I7NTT2"/>
<dbReference type="PIRSF" id="PIRSF007028">
    <property type="entry name" value="UCP007028"/>
    <property type="match status" value="1"/>
</dbReference>
<dbReference type="RefSeq" id="WP_092426312.1">
    <property type="nucleotide sequence ID" value="NZ_FPCK01000003.1"/>
</dbReference>
<dbReference type="EMBL" id="FPCK01000003">
    <property type="protein sequence ID" value="SFV38076.1"/>
    <property type="molecule type" value="Genomic_DNA"/>
</dbReference>
<dbReference type="InterPro" id="IPR011008">
    <property type="entry name" value="Dimeric_a/b-barrel"/>
</dbReference>
<organism evidence="1 2">
    <name type="scientific">Devosia crocina</name>
    <dbReference type="NCBI Taxonomy" id="429728"/>
    <lineage>
        <taxon>Bacteria</taxon>
        <taxon>Pseudomonadati</taxon>
        <taxon>Pseudomonadota</taxon>
        <taxon>Alphaproteobacteria</taxon>
        <taxon>Hyphomicrobiales</taxon>
        <taxon>Devosiaceae</taxon>
        <taxon>Devosia</taxon>
    </lineage>
</organism>
<accession>A0A1I7NTT2</accession>